<evidence type="ECO:0000256" key="5">
    <source>
        <dbReference type="ARBA" id="ARBA00022728"/>
    </source>
</evidence>
<dbReference type="PANTHER" id="PTHR14089:SF2">
    <property type="entry name" value="PRE-MRNA-SPLICING FACTOR CWC2"/>
    <property type="match status" value="1"/>
</dbReference>
<dbReference type="Proteomes" id="UP000027586">
    <property type="component" value="Unassembled WGS sequence"/>
</dbReference>
<evidence type="ECO:0000313" key="17">
    <source>
        <dbReference type="Proteomes" id="UP000027586"/>
    </source>
</evidence>
<keyword evidence="4 12" id="KW-0479">Metal-binding</keyword>
<dbReference type="GO" id="GO:0071006">
    <property type="term" value="C:U2-type catalytic step 1 spliceosome"/>
    <property type="evidence" value="ECO:0007669"/>
    <property type="project" value="TreeGrafter"/>
</dbReference>
<evidence type="ECO:0000256" key="12">
    <source>
        <dbReference type="PROSITE-ProRule" id="PRU00723"/>
    </source>
</evidence>
<evidence type="ECO:0000256" key="1">
    <source>
        <dbReference type="ARBA" id="ARBA00004123"/>
    </source>
</evidence>
<dbReference type="GO" id="GO:0000974">
    <property type="term" value="C:Prp19 complex"/>
    <property type="evidence" value="ECO:0007669"/>
    <property type="project" value="EnsemblFungi"/>
</dbReference>
<feature type="compositionally biased region" description="Basic and acidic residues" evidence="13">
    <location>
        <begin position="333"/>
        <end position="342"/>
    </location>
</feature>
<dbReference type="InterPro" id="IPR035979">
    <property type="entry name" value="RBD_domain_sf"/>
</dbReference>
<dbReference type="GO" id="GO:0008270">
    <property type="term" value="F:zinc ion binding"/>
    <property type="evidence" value="ECO:0007669"/>
    <property type="project" value="UniProtKB-KW"/>
</dbReference>
<keyword evidence="7 12" id="KW-0862">Zinc</keyword>
<evidence type="ECO:0000256" key="10">
    <source>
        <dbReference type="ARBA" id="ARBA00023242"/>
    </source>
</evidence>
<keyword evidence="8 11" id="KW-0694">RNA-binding</keyword>
<dbReference type="PANTHER" id="PTHR14089">
    <property type="entry name" value="PRE-MRNA-SPLICING FACTOR RBM22"/>
    <property type="match status" value="1"/>
</dbReference>
<proteinExistence type="inferred from homology"/>
<keyword evidence="3" id="KW-0507">mRNA processing</keyword>
<name>A0A068RL24_9FUNG</name>
<protein>
    <submittedName>
        <fullName evidence="16">Cell cycle control protein</fullName>
    </submittedName>
</protein>
<evidence type="ECO:0000256" key="4">
    <source>
        <dbReference type="ARBA" id="ARBA00022723"/>
    </source>
</evidence>
<dbReference type="SMART" id="SM00360">
    <property type="entry name" value="RRM"/>
    <property type="match status" value="1"/>
</dbReference>
<dbReference type="VEuPathDB" id="FungiDB:LCOR_02056.1"/>
<evidence type="ECO:0000259" key="14">
    <source>
        <dbReference type="PROSITE" id="PS50102"/>
    </source>
</evidence>
<dbReference type="FunFam" id="3.30.70.330:FF:000502">
    <property type="entry name" value="Pre-mRNA-splicing factor cwc2, putative"/>
    <property type="match status" value="1"/>
</dbReference>
<accession>A0A068RL24</accession>
<dbReference type="GO" id="GO:0008380">
    <property type="term" value="P:RNA splicing"/>
    <property type="evidence" value="ECO:0007669"/>
    <property type="project" value="UniProtKB-KW"/>
</dbReference>
<dbReference type="Pfam" id="PF00076">
    <property type="entry name" value="RRM_1"/>
    <property type="match status" value="1"/>
</dbReference>
<evidence type="ECO:0000256" key="13">
    <source>
        <dbReference type="SAM" id="MobiDB-lite"/>
    </source>
</evidence>
<gene>
    <name evidence="16" type="ORF">LCOR_02056.1</name>
</gene>
<comment type="similarity">
    <text evidence="2">Belongs to the RRM CWC2 family.</text>
</comment>
<dbReference type="InterPro" id="IPR000504">
    <property type="entry name" value="RRM_dom"/>
</dbReference>
<dbReference type="CDD" id="cd12360">
    <property type="entry name" value="RRM_cwf2"/>
    <property type="match status" value="1"/>
</dbReference>
<feature type="domain" description="RRM" evidence="14">
    <location>
        <begin position="129"/>
        <end position="203"/>
    </location>
</feature>
<dbReference type="Pfam" id="PF16131">
    <property type="entry name" value="Torus"/>
    <property type="match status" value="1"/>
</dbReference>
<feature type="domain" description="C3H1-type" evidence="15">
    <location>
        <begin position="66"/>
        <end position="93"/>
    </location>
</feature>
<dbReference type="GO" id="GO:0006397">
    <property type="term" value="P:mRNA processing"/>
    <property type="evidence" value="ECO:0007669"/>
    <property type="project" value="UniProtKB-KW"/>
</dbReference>
<dbReference type="InterPro" id="IPR032297">
    <property type="entry name" value="Torus"/>
</dbReference>
<reference evidence="16" key="1">
    <citation type="submission" date="2013-08" db="EMBL/GenBank/DDBJ databases">
        <title>Gene expansion shapes genome architecture in the human pathogen Lichtheimia corymbifera: an evolutionary genomics analysis in the ancient terrestrial Mucorales (Mucoromycotina).</title>
        <authorList>
            <person name="Schwartze V.U."/>
            <person name="Winter S."/>
            <person name="Shelest E."/>
            <person name="Marcet-Houben M."/>
            <person name="Horn F."/>
            <person name="Wehner S."/>
            <person name="Hoffmann K."/>
            <person name="Riege K."/>
            <person name="Sammeth M."/>
            <person name="Nowrousian M."/>
            <person name="Valiante V."/>
            <person name="Linde J."/>
            <person name="Jacobsen I.D."/>
            <person name="Marz M."/>
            <person name="Brakhage A.A."/>
            <person name="Gabaldon T."/>
            <person name="Bocker S."/>
            <person name="Voigt K."/>
        </authorList>
    </citation>
    <scope>NUCLEOTIDE SEQUENCE [LARGE SCALE GENOMIC DNA]</scope>
    <source>
        <strain evidence="16">FSU 9682</strain>
    </source>
</reference>
<dbReference type="STRING" id="1263082.A0A068RL24"/>
<dbReference type="PROSITE" id="PS50103">
    <property type="entry name" value="ZF_C3H1"/>
    <property type="match status" value="1"/>
</dbReference>
<feature type="zinc finger region" description="C3H1-type" evidence="12">
    <location>
        <begin position="66"/>
        <end position="93"/>
    </location>
</feature>
<dbReference type="AlphaFoldDB" id="A0A068RL24"/>
<dbReference type="GO" id="GO:0017070">
    <property type="term" value="F:U6 snRNA binding"/>
    <property type="evidence" value="ECO:0007669"/>
    <property type="project" value="TreeGrafter"/>
</dbReference>
<dbReference type="GO" id="GO:0071014">
    <property type="term" value="C:post-mRNA release spliceosomal complex"/>
    <property type="evidence" value="ECO:0007669"/>
    <property type="project" value="EnsemblFungi"/>
</dbReference>
<keyword evidence="10" id="KW-0539">Nucleus</keyword>
<feature type="compositionally biased region" description="Low complexity" evidence="13">
    <location>
        <begin position="343"/>
        <end position="353"/>
    </location>
</feature>
<evidence type="ECO:0000256" key="3">
    <source>
        <dbReference type="ARBA" id="ARBA00022664"/>
    </source>
</evidence>
<evidence type="ECO:0000256" key="6">
    <source>
        <dbReference type="ARBA" id="ARBA00022771"/>
    </source>
</evidence>
<evidence type="ECO:0000256" key="2">
    <source>
        <dbReference type="ARBA" id="ARBA00008024"/>
    </source>
</evidence>
<comment type="subcellular location">
    <subcellularLocation>
        <location evidence="1">Nucleus</location>
    </subcellularLocation>
</comment>
<dbReference type="GO" id="GO:0071007">
    <property type="term" value="C:U2-type catalytic step 2 spliceosome"/>
    <property type="evidence" value="ECO:0007669"/>
    <property type="project" value="TreeGrafter"/>
</dbReference>
<evidence type="ECO:0000259" key="15">
    <source>
        <dbReference type="PROSITE" id="PS50103"/>
    </source>
</evidence>
<keyword evidence="5" id="KW-0747">Spliceosome</keyword>
<keyword evidence="17" id="KW-1185">Reference proteome</keyword>
<dbReference type="InterPro" id="IPR012677">
    <property type="entry name" value="Nucleotide-bd_a/b_plait_sf"/>
</dbReference>
<dbReference type="OrthoDB" id="10251848at2759"/>
<feature type="region of interest" description="Disordered" evidence="13">
    <location>
        <begin position="331"/>
        <end position="373"/>
    </location>
</feature>
<dbReference type="Gene3D" id="3.30.70.330">
    <property type="match status" value="1"/>
</dbReference>
<evidence type="ECO:0000256" key="7">
    <source>
        <dbReference type="ARBA" id="ARBA00022833"/>
    </source>
</evidence>
<keyword evidence="9" id="KW-0508">mRNA splicing</keyword>
<dbReference type="EMBL" id="CBTN010000006">
    <property type="protein sequence ID" value="CDH50342.1"/>
    <property type="molecule type" value="Genomic_DNA"/>
</dbReference>
<evidence type="ECO:0000256" key="8">
    <source>
        <dbReference type="ARBA" id="ARBA00022884"/>
    </source>
</evidence>
<feature type="region of interest" description="Disordered" evidence="13">
    <location>
        <begin position="211"/>
        <end position="241"/>
    </location>
</feature>
<dbReference type="InterPro" id="IPR000571">
    <property type="entry name" value="Znf_CCCH"/>
</dbReference>
<evidence type="ECO:0000256" key="9">
    <source>
        <dbReference type="ARBA" id="ARBA00023187"/>
    </source>
</evidence>
<dbReference type="SUPFAM" id="SSF54928">
    <property type="entry name" value="RNA-binding domain, RBD"/>
    <property type="match status" value="1"/>
</dbReference>
<dbReference type="PROSITE" id="PS50102">
    <property type="entry name" value="RRM"/>
    <property type="match status" value="1"/>
</dbReference>
<comment type="caution">
    <text evidence="16">The sequence shown here is derived from an EMBL/GenBank/DDBJ whole genome shotgun (WGS) entry which is preliminary data.</text>
</comment>
<dbReference type="InterPro" id="IPR039171">
    <property type="entry name" value="Cwc2/Slt11"/>
</dbReference>
<dbReference type="GO" id="GO:0036002">
    <property type="term" value="F:pre-mRNA binding"/>
    <property type="evidence" value="ECO:0007669"/>
    <property type="project" value="TreeGrafter"/>
</dbReference>
<dbReference type="InterPro" id="IPR034181">
    <property type="entry name" value="Cwc2_RRM"/>
</dbReference>
<evidence type="ECO:0000313" key="16">
    <source>
        <dbReference type="EMBL" id="CDH50342.1"/>
    </source>
</evidence>
<keyword evidence="6 12" id="KW-0863">Zinc-finger</keyword>
<sequence length="373" mass="42036">MPPARQQVDRDTLEEYLRERRPEGGTYNIWHNRWKGLEKDWSKKGLRARFKVDVKRDSGETIGSSNRNAYFCLYFAKGMCAQGAQCPMWHRIPNERDEVETTIDCFGRDKYMEFRQDMGGVGSFNTQNKTLYVGRIAPTENMKEIIRKHFGQFGAIERLRVIKHRGVAFVTYASRSNAEFAREAMMNQGLDNNEILNVRWATAEQDAMARTGDEDGAGNTSQGRGASHHPPQVYAQQDAESELPAEFSHVKREVAEDKFHDMEERAKRQRVEQVEATPQYYYDAQSAYAIYGYTAPDVAATAAAYSSPSNQETTKKVAGIIPQNVLENLKNLSKSEKEDTTKKAATTTTTTTTSDNKSGLGNLAGYGSDSDDE</sequence>
<organism evidence="16 17">
    <name type="scientific">Lichtheimia corymbifera JMRC:FSU:9682</name>
    <dbReference type="NCBI Taxonomy" id="1263082"/>
    <lineage>
        <taxon>Eukaryota</taxon>
        <taxon>Fungi</taxon>
        <taxon>Fungi incertae sedis</taxon>
        <taxon>Mucoromycota</taxon>
        <taxon>Mucoromycotina</taxon>
        <taxon>Mucoromycetes</taxon>
        <taxon>Mucorales</taxon>
        <taxon>Lichtheimiaceae</taxon>
        <taxon>Lichtheimia</taxon>
    </lineage>
</organism>
<evidence type="ECO:0000256" key="11">
    <source>
        <dbReference type="PROSITE-ProRule" id="PRU00176"/>
    </source>
</evidence>